<gene>
    <name evidence="1" type="ORF">A2642_03410</name>
</gene>
<proteinExistence type="predicted"/>
<evidence type="ECO:0000313" key="2">
    <source>
        <dbReference type="Proteomes" id="UP000178700"/>
    </source>
</evidence>
<reference evidence="1 2" key="1">
    <citation type="journal article" date="2016" name="Nat. Commun.">
        <title>Thousands of microbial genomes shed light on interconnected biogeochemical processes in an aquifer system.</title>
        <authorList>
            <person name="Anantharaman K."/>
            <person name="Brown C.T."/>
            <person name="Hug L.A."/>
            <person name="Sharon I."/>
            <person name="Castelle C.J."/>
            <person name="Probst A.J."/>
            <person name="Thomas B.C."/>
            <person name="Singh A."/>
            <person name="Wilkins M.J."/>
            <person name="Karaoz U."/>
            <person name="Brodie E.L."/>
            <person name="Williams K.H."/>
            <person name="Hubbard S.S."/>
            <person name="Banfield J.F."/>
        </authorList>
    </citation>
    <scope>NUCLEOTIDE SEQUENCE [LARGE SCALE GENOMIC DNA]</scope>
</reference>
<evidence type="ECO:0000313" key="1">
    <source>
        <dbReference type="EMBL" id="OGI66196.1"/>
    </source>
</evidence>
<accession>A0A1F6V9J9</accession>
<protein>
    <submittedName>
        <fullName evidence="1">Uncharacterized protein</fullName>
    </submittedName>
</protein>
<organism evidence="1 2">
    <name type="scientific">Candidatus Nomurabacteria bacterium RIFCSPHIGHO2_01_FULL_39_10</name>
    <dbReference type="NCBI Taxonomy" id="1801733"/>
    <lineage>
        <taxon>Bacteria</taxon>
        <taxon>Candidatus Nomuraibacteriota</taxon>
    </lineage>
</organism>
<sequence length="84" mass="9980">MKYEILSARRMLVQNTYEVVVQPLPETFLENLKFPSQQKYHVRSNEWYKMPGFQRCPQDLESRLTPLYSHAQQLAEQAPNPNVQ</sequence>
<comment type="caution">
    <text evidence="1">The sequence shown here is derived from an EMBL/GenBank/DDBJ whole genome shotgun (WGS) entry which is preliminary data.</text>
</comment>
<dbReference type="AlphaFoldDB" id="A0A1F6V9J9"/>
<dbReference type="EMBL" id="MFTJ01000015">
    <property type="protein sequence ID" value="OGI66196.1"/>
    <property type="molecule type" value="Genomic_DNA"/>
</dbReference>
<name>A0A1F6V9J9_9BACT</name>
<dbReference type="Proteomes" id="UP000178700">
    <property type="component" value="Unassembled WGS sequence"/>
</dbReference>